<keyword evidence="3" id="KW-1185">Reference proteome</keyword>
<evidence type="ECO:0000313" key="2">
    <source>
        <dbReference type="EMBL" id="EOZ91932.1"/>
    </source>
</evidence>
<dbReference type="AlphaFoldDB" id="S2CXN4"/>
<sequence>MKKIFFSILAVFVLIIGTYFIWWNLPLTINRSSDIKLGEQIIEKIERYQKQNGLPDNNDWETLRKFGFRDKIDFLQPEYRKLSEDNFELIYVEGFDGPYLMWNSTERKWKNGYPTFDKPTENE</sequence>
<name>S2CXN4_INDAL</name>
<accession>S2CXN4</accession>
<dbReference type="eggNOG" id="ENOG5032X8W">
    <property type="taxonomic scope" value="Bacteria"/>
</dbReference>
<dbReference type="STRING" id="1189612.A33Q_4025"/>
<dbReference type="EMBL" id="ALWO02000052">
    <property type="protein sequence ID" value="EOZ91932.1"/>
    <property type="molecule type" value="Genomic_DNA"/>
</dbReference>
<dbReference type="Proteomes" id="UP000006073">
    <property type="component" value="Unassembled WGS sequence"/>
</dbReference>
<gene>
    <name evidence="2" type="ORF">A33Q_4025</name>
</gene>
<evidence type="ECO:0000256" key="1">
    <source>
        <dbReference type="SAM" id="Phobius"/>
    </source>
</evidence>
<proteinExistence type="predicted"/>
<keyword evidence="1" id="KW-0472">Membrane</keyword>
<keyword evidence="1" id="KW-1133">Transmembrane helix</keyword>
<dbReference type="OrthoDB" id="1260332at2"/>
<reference evidence="2 3" key="1">
    <citation type="journal article" date="2013" name="Genome Announc.">
        <title>Draft Genome Sequence of Indibacter alkaliphilus Strain LW1T, Isolated from Lonar Lake, a Haloalkaline Lake in the Buldana District of Maharashtra, India.</title>
        <authorList>
            <person name="Singh A."/>
            <person name="Kumar Jangir P."/>
            <person name="Sharma R."/>
            <person name="Singh A."/>
            <person name="Kumar Pinnaka A."/>
            <person name="Shivaji S."/>
        </authorList>
    </citation>
    <scope>NUCLEOTIDE SEQUENCE [LARGE SCALE GENOMIC DNA]</scope>
    <source>
        <strain evidence="3">CCUG 57479 / KCTC 22604 / LW1</strain>
    </source>
</reference>
<comment type="caution">
    <text evidence="2">The sequence shown here is derived from an EMBL/GenBank/DDBJ whole genome shotgun (WGS) entry which is preliminary data.</text>
</comment>
<feature type="transmembrane region" description="Helical" evidence="1">
    <location>
        <begin position="6"/>
        <end position="25"/>
    </location>
</feature>
<evidence type="ECO:0000313" key="3">
    <source>
        <dbReference type="Proteomes" id="UP000006073"/>
    </source>
</evidence>
<organism evidence="2 3">
    <name type="scientific">Indibacter alkaliphilus (strain CCUG 57479 / KCTC 22604 / LW1)</name>
    <dbReference type="NCBI Taxonomy" id="1189612"/>
    <lineage>
        <taxon>Bacteria</taxon>
        <taxon>Pseudomonadati</taxon>
        <taxon>Bacteroidota</taxon>
        <taxon>Cytophagia</taxon>
        <taxon>Cytophagales</taxon>
        <taxon>Cyclobacteriaceae</taxon>
    </lineage>
</organism>
<dbReference type="RefSeq" id="WP_009033214.1">
    <property type="nucleotide sequence ID" value="NZ_ALWO02000052.1"/>
</dbReference>
<protein>
    <submittedName>
        <fullName evidence="2">Uncharacterized protein</fullName>
    </submittedName>
</protein>
<keyword evidence="1" id="KW-0812">Transmembrane</keyword>